<reference evidence="2 3" key="1">
    <citation type="submission" date="2017-06" db="EMBL/GenBank/DDBJ databases">
        <title>Genome sequencing of cyanobaciteial culture collection at National Institute for Environmental Studies (NIES).</title>
        <authorList>
            <person name="Hirose Y."/>
            <person name="Shimura Y."/>
            <person name="Fujisawa T."/>
            <person name="Nakamura Y."/>
            <person name="Kawachi M."/>
        </authorList>
    </citation>
    <scope>NUCLEOTIDE SEQUENCE [LARGE SCALE GENOMIC DNA]</scope>
    <source>
        <strain evidence="2 3">NIES-267</strain>
    </source>
</reference>
<dbReference type="Proteomes" id="UP000218418">
    <property type="component" value="Chromosome"/>
</dbReference>
<evidence type="ECO:0000256" key="1">
    <source>
        <dbReference type="SAM" id="Phobius"/>
    </source>
</evidence>
<gene>
    <name evidence="2" type="ORF">NIES267_54900</name>
</gene>
<protein>
    <submittedName>
        <fullName evidence="2">Uncharacterized protein</fullName>
    </submittedName>
</protein>
<name>A0A1Z4LXM9_9CYAN</name>
<evidence type="ECO:0000313" key="2">
    <source>
        <dbReference type="EMBL" id="BAY85984.1"/>
    </source>
</evidence>
<keyword evidence="1" id="KW-0472">Membrane</keyword>
<proteinExistence type="predicted"/>
<evidence type="ECO:0000313" key="3">
    <source>
        <dbReference type="Proteomes" id="UP000218418"/>
    </source>
</evidence>
<keyword evidence="1" id="KW-0812">Transmembrane</keyword>
<dbReference type="AlphaFoldDB" id="A0A1Z4LXM9"/>
<dbReference type="EMBL" id="AP018227">
    <property type="protein sequence ID" value="BAY85984.1"/>
    <property type="molecule type" value="Genomic_DNA"/>
</dbReference>
<organism evidence="2 3">
    <name type="scientific">Calothrix parasitica NIES-267</name>
    <dbReference type="NCBI Taxonomy" id="1973488"/>
    <lineage>
        <taxon>Bacteria</taxon>
        <taxon>Bacillati</taxon>
        <taxon>Cyanobacteriota</taxon>
        <taxon>Cyanophyceae</taxon>
        <taxon>Nostocales</taxon>
        <taxon>Calotrichaceae</taxon>
        <taxon>Calothrix</taxon>
    </lineage>
</organism>
<accession>A0A1Z4LXM9</accession>
<keyword evidence="3" id="KW-1185">Reference proteome</keyword>
<keyword evidence="1" id="KW-1133">Transmembrane helix</keyword>
<feature type="transmembrane region" description="Helical" evidence="1">
    <location>
        <begin position="6"/>
        <end position="25"/>
    </location>
</feature>
<sequence>MMKNITVRSIIVIGLVVGVFVLAVIDDGFRHIFGDIAKVGVGGYLGQLNPQQSRVS</sequence>